<dbReference type="Gene3D" id="3.40.50.300">
    <property type="entry name" value="P-loop containing nucleotide triphosphate hydrolases"/>
    <property type="match status" value="2"/>
</dbReference>
<keyword evidence="1" id="KW-0547">Nucleotide-binding</keyword>
<evidence type="ECO:0000256" key="3">
    <source>
        <dbReference type="ARBA" id="ARBA00022806"/>
    </source>
</evidence>
<dbReference type="GO" id="GO:0005524">
    <property type="term" value="F:ATP binding"/>
    <property type="evidence" value="ECO:0007669"/>
    <property type="project" value="UniProtKB-KW"/>
</dbReference>
<dbReference type="GO" id="GO:0004386">
    <property type="term" value="F:helicase activity"/>
    <property type="evidence" value="ECO:0007669"/>
    <property type="project" value="UniProtKB-KW"/>
</dbReference>
<dbReference type="InterPro" id="IPR050474">
    <property type="entry name" value="Hel308_SKI2-like"/>
</dbReference>
<evidence type="ECO:0000256" key="1">
    <source>
        <dbReference type="ARBA" id="ARBA00022741"/>
    </source>
</evidence>
<sequence>MTKQTIIHELNEKAISDGYLYKLLEKIQYKYGVELLSETAVSLTDREFLNVLRFADILSRSKLALNKNIALKIVSTLYDFYKENEVYQLFAQNVMVKLGNFPSLTLLEKNGLQFDNREIEVDRMIKQIFQRTSVENKFFTDTQYEAFHEIIDSNHYSFSAGTSFGKSFLFSEFVNWIIEEKNGSENIAFLVPTRALITQVVEDIRKTLRNEEYKIVSNPDIPALFRHNKFIFVFTPERLVSYFAGNTNPIISTMIVDEAHNTISDDERSPIFYHAITLAEQKSVKLYFASPNVPNPEIFLELVGNSQEESKQITEVNVVQNKFYVDFEANKVQFYYDFLPTKKFDEFDSKFDSLEKLIINMTQESQSIIYCNSVHNTVSRAQFFSKNISKSSNKTLIELSNYIRETIHGDYYLADLVEKGIAYHFGALPQEIRKRIEETFKQGIIKFLFTTSTLLQGVNLPAKNLFILSDKIGKANLKELDFWNLAGRAGRLSKELYGNLFVIRVDGTLTSHRLLEFDELPKIESKVLSGKANFYRNIGNILENKEMTNKSMSAKNKREVAEYATILAYQRKKNISSQLVDKFIQKNNESSKIFKKISEIDVPKDILMVSTTIKPKYQEYIYQEQEKLIFQAKYDANTCREILEMLSKKYNWTEEEDKRYLGNKKRLGYYSVIMSEWIQSKPLNLMIRSTIRYHEKNKVPIPINNNPSNLEPFSIYKANHINHVINELLKDVENILRFKVKNYVMNYLKLTGQDEGEWQNYLEYGTNDNIVI</sequence>
<dbReference type="GO" id="GO:0016787">
    <property type="term" value="F:hydrolase activity"/>
    <property type="evidence" value="ECO:0007669"/>
    <property type="project" value="UniProtKB-KW"/>
</dbReference>
<proteinExistence type="predicted"/>
<dbReference type="SMART" id="SM00487">
    <property type="entry name" value="DEXDc"/>
    <property type="match status" value="1"/>
</dbReference>
<dbReference type="SUPFAM" id="SSF52540">
    <property type="entry name" value="P-loop containing nucleoside triphosphate hydrolases"/>
    <property type="match status" value="2"/>
</dbReference>
<dbReference type="SMART" id="SM00490">
    <property type="entry name" value="HELICc"/>
    <property type="match status" value="1"/>
</dbReference>
<evidence type="ECO:0000256" key="4">
    <source>
        <dbReference type="ARBA" id="ARBA00022840"/>
    </source>
</evidence>
<organism evidence="7 8">
    <name type="scientific">Streptococcus anginosus</name>
    <dbReference type="NCBI Taxonomy" id="1328"/>
    <lineage>
        <taxon>Bacteria</taxon>
        <taxon>Bacillati</taxon>
        <taxon>Bacillota</taxon>
        <taxon>Bacilli</taxon>
        <taxon>Lactobacillales</taxon>
        <taxon>Streptococcaceae</taxon>
        <taxon>Streptococcus</taxon>
        <taxon>Streptococcus anginosus group</taxon>
    </lineage>
</organism>
<feature type="domain" description="Helicase C-terminal" evidence="6">
    <location>
        <begin position="353"/>
        <end position="534"/>
    </location>
</feature>
<evidence type="ECO:0000313" key="8">
    <source>
        <dbReference type="Proteomes" id="UP000278419"/>
    </source>
</evidence>
<evidence type="ECO:0000313" key="7">
    <source>
        <dbReference type="EMBL" id="VED98387.1"/>
    </source>
</evidence>
<dbReference type="InterPro" id="IPR011545">
    <property type="entry name" value="DEAD/DEAH_box_helicase_dom"/>
</dbReference>
<keyword evidence="3 7" id="KW-0347">Helicase</keyword>
<dbReference type="PANTHER" id="PTHR47961:SF6">
    <property type="entry name" value="DNA-DIRECTED DNA POLYMERASE"/>
    <property type="match status" value="1"/>
</dbReference>
<gene>
    <name evidence="7" type="ORF">NCTC10713_01350</name>
</gene>
<dbReference type="InterPro" id="IPR001650">
    <property type="entry name" value="Helicase_C-like"/>
</dbReference>
<dbReference type="Proteomes" id="UP000278419">
    <property type="component" value="Chromosome"/>
</dbReference>
<dbReference type="AlphaFoldDB" id="A0A3S4NJK5"/>
<keyword evidence="2" id="KW-0378">Hydrolase</keyword>
<dbReference type="Pfam" id="PF00270">
    <property type="entry name" value="DEAD"/>
    <property type="match status" value="1"/>
</dbReference>
<dbReference type="PANTHER" id="PTHR47961">
    <property type="entry name" value="DNA POLYMERASE THETA, PUTATIVE (AFU_ORTHOLOGUE AFUA_1G05260)-RELATED"/>
    <property type="match status" value="1"/>
</dbReference>
<dbReference type="RefSeq" id="WP_018543680.1">
    <property type="nucleotide sequence ID" value="NZ_AP018548.1"/>
</dbReference>
<dbReference type="Pfam" id="PF00271">
    <property type="entry name" value="Helicase_C"/>
    <property type="match status" value="1"/>
</dbReference>
<dbReference type="GO" id="GO:0003676">
    <property type="term" value="F:nucleic acid binding"/>
    <property type="evidence" value="ECO:0007669"/>
    <property type="project" value="InterPro"/>
</dbReference>
<evidence type="ECO:0000256" key="2">
    <source>
        <dbReference type="ARBA" id="ARBA00022801"/>
    </source>
</evidence>
<dbReference type="PROSITE" id="PS51194">
    <property type="entry name" value="HELICASE_CTER"/>
    <property type="match status" value="1"/>
</dbReference>
<dbReference type="PROSITE" id="PS51192">
    <property type="entry name" value="HELICASE_ATP_BIND_1"/>
    <property type="match status" value="1"/>
</dbReference>
<keyword evidence="4" id="KW-0067">ATP-binding</keyword>
<accession>A0A3S4NJK5</accession>
<feature type="domain" description="Helicase ATP-binding" evidence="5">
    <location>
        <begin position="147"/>
        <end position="310"/>
    </location>
</feature>
<protein>
    <submittedName>
        <fullName evidence="7">DNA helicase-like protein</fullName>
    </submittedName>
</protein>
<dbReference type="EMBL" id="LR134283">
    <property type="protein sequence ID" value="VED98387.1"/>
    <property type="molecule type" value="Genomic_DNA"/>
</dbReference>
<dbReference type="GeneID" id="93963878"/>
<dbReference type="InterPro" id="IPR014001">
    <property type="entry name" value="Helicase_ATP-bd"/>
</dbReference>
<reference evidence="7 8" key="1">
    <citation type="submission" date="2018-12" db="EMBL/GenBank/DDBJ databases">
        <authorList>
            <consortium name="Pathogen Informatics"/>
        </authorList>
    </citation>
    <scope>NUCLEOTIDE SEQUENCE [LARGE SCALE GENOMIC DNA]</scope>
    <source>
        <strain evidence="7 8">NCTC10713</strain>
    </source>
</reference>
<evidence type="ECO:0000259" key="5">
    <source>
        <dbReference type="PROSITE" id="PS51192"/>
    </source>
</evidence>
<name>A0A3S4NJK5_STRAP</name>
<evidence type="ECO:0000259" key="6">
    <source>
        <dbReference type="PROSITE" id="PS51194"/>
    </source>
</evidence>
<dbReference type="InterPro" id="IPR027417">
    <property type="entry name" value="P-loop_NTPase"/>
</dbReference>